<dbReference type="OrthoDB" id="105235at2759"/>
<dbReference type="AlphaFoldDB" id="A0A8T1TRX4"/>
<proteinExistence type="predicted"/>
<dbReference type="Proteomes" id="UP000688947">
    <property type="component" value="Unassembled WGS sequence"/>
</dbReference>
<organism evidence="1 2">
    <name type="scientific">Phytophthora cactorum</name>
    <dbReference type="NCBI Taxonomy" id="29920"/>
    <lineage>
        <taxon>Eukaryota</taxon>
        <taxon>Sar</taxon>
        <taxon>Stramenopiles</taxon>
        <taxon>Oomycota</taxon>
        <taxon>Peronosporomycetes</taxon>
        <taxon>Peronosporales</taxon>
        <taxon>Peronosporaceae</taxon>
        <taxon>Phytophthora</taxon>
    </lineage>
</organism>
<protein>
    <submittedName>
        <fullName evidence="1">Uncharacterized protein</fullName>
    </submittedName>
</protein>
<evidence type="ECO:0000313" key="1">
    <source>
        <dbReference type="EMBL" id="KAG6945455.1"/>
    </source>
</evidence>
<evidence type="ECO:0000313" key="2">
    <source>
        <dbReference type="Proteomes" id="UP000688947"/>
    </source>
</evidence>
<dbReference type="VEuPathDB" id="FungiDB:PC110_g9484"/>
<accession>A0A8T1TRX4</accession>
<gene>
    <name evidence="1" type="ORF">JG687_00017277</name>
</gene>
<comment type="caution">
    <text evidence="1">The sequence shown here is derived from an EMBL/GenBank/DDBJ whole genome shotgun (WGS) entry which is preliminary data.</text>
</comment>
<name>A0A8T1TRX4_9STRA</name>
<dbReference type="EMBL" id="JAENGZ010001967">
    <property type="protein sequence ID" value="KAG6945455.1"/>
    <property type="molecule type" value="Genomic_DNA"/>
</dbReference>
<reference evidence="1" key="1">
    <citation type="submission" date="2021-01" db="EMBL/GenBank/DDBJ databases">
        <title>Phytophthora aleatoria, a newly-described species from Pinus radiata is distinct from Phytophthora cactorum isolates based on comparative genomics.</title>
        <authorList>
            <person name="Mcdougal R."/>
            <person name="Panda P."/>
            <person name="Williams N."/>
            <person name="Studholme D.J."/>
        </authorList>
    </citation>
    <scope>NUCLEOTIDE SEQUENCE</scope>
    <source>
        <strain evidence="1">NZFS 3830</strain>
    </source>
</reference>
<sequence length="111" mass="12108">MARALGIPDIPEKTRQAIALYLAERSVNGCIKRGAASAAAKLFGCCRQQAPKFFKERFKGLSTAKKGRPQATVDTVRIARRIARVSATPHERCHTLRALAHAADIPKTTLL</sequence>